<evidence type="ECO:0000256" key="2">
    <source>
        <dbReference type="ARBA" id="ARBA00022448"/>
    </source>
</evidence>
<dbReference type="InterPro" id="IPR002327">
    <property type="entry name" value="Cyt_c_1A/1B"/>
</dbReference>
<feature type="domain" description="Cytochrome c" evidence="9">
    <location>
        <begin position="68"/>
        <end position="168"/>
    </location>
</feature>
<keyword evidence="2" id="KW-0813">Transport</keyword>
<protein>
    <recommendedName>
        <fullName evidence="9">Cytochrome c domain-containing protein</fullName>
    </recommendedName>
</protein>
<dbReference type="Gene3D" id="1.10.760.10">
    <property type="entry name" value="Cytochrome c-like domain"/>
    <property type="match status" value="1"/>
</dbReference>
<dbReference type="EMBL" id="UINC01132453">
    <property type="protein sequence ID" value="SVD14788.1"/>
    <property type="molecule type" value="Genomic_DNA"/>
</dbReference>
<evidence type="ECO:0000256" key="6">
    <source>
        <dbReference type="ARBA" id="ARBA00022982"/>
    </source>
</evidence>
<dbReference type="InterPro" id="IPR009056">
    <property type="entry name" value="Cyt_c-like_dom"/>
</dbReference>
<keyword evidence="6" id="KW-0249">Electron transport</keyword>
<dbReference type="SUPFAM" id="SSF46626">
    <property type="entry name" value="Cytochrome c"/>
    <property type="match status" value="1"/>
</dbReference>
<keyword evidence="8" id="KW-0472">Membrane</keyword>
<evidence type="ECO:0000313" key="10">
    <source>
        <dbReference type="EMBL" id="SVD14788.1"/>
    </source>
</evidence>
<dbReference type="GO" id="GO:0005886">
    <property type="term" value="C:plasma membrane"/>
    <property type="evidence" value="ECO:0007669"/>
    <property type="project" value="UniProtKB-SubCell"/>
</dbReference>
<evidence type="ECO:0000256" key="3">
    <source>
        <dbReference type="ARBA" id="ARBA00022475"/>
    </source>
</evidence>
<dbReference type="GO" id="GO:0009055">
    <property type="term" value="F:electron transfer activity"/>
    <property type="evidence" value="ECO:0007669"/>
    <property type="project" value="InterPro"/>
</dbReference>
<evidence type="ECO:0000259" key="9">
    <source>
        <dbReference type="PROSITE" id="PS51007"/>
    </source>
</evidence>
<name>A0A382T033_9ZZZZ</name>
<dbReference type="FunFam" id="1.10.760.10:FF:000026">
    <property type="entry name" value="Cytochrome C, membrane-bound"/>
    <property type="match status" value="1"/>
</dbReference>
<dbReference type="GO" id="GO:0046872">
    <property type="term" value="F:metal ion binding"/>
    <property type="evidence" value="ECO:0007669"/>
    <property type="project" value="UniProtKB-KW"/>
</dbReference>
<dbReference type="PANTHER" id="PTHR11961">
    <property type="entry name" value="CYTOCHROME C"/>
    <property type="match status" value="1"/>
</dbReference>
<dbReference type="InterPro" id="IPR036909">
    <property type="entry name" value="Cyt_c-like_dom_sf"/>
</dbReference>
<keyword evidence="5" id="KW-0479">Metal-binding</keyword>
<organism evidence="10">
    <name type="scientific">marine metagenome</name>
    <dbReference type="NCBI Taxonomy" id="408172"/>
    <lineage>
        <taxon>unclassified sequences</taxon>
        <taxon>metagenomes</taxon>
        <taxon>ecological metagenomes</taxon>
    </lineage>
</organism>
<evidence type="ECO:0000256" key="8">
    <source>
        <dbReference type="ARBA" id="ARBA00023136"/>
    </source>
</evidence>
<proteinExistence type="predicted"/>
<evidence type="ECO:0000256" key="4">
    <source>
        <dbReference type="ARBA" id="ARBA00022617"/>
    </source>
</evidence>
<accession>A0A382T033</accession>
<reference evidence="10" key="1">
    <citation type="submission" date="2018-05" db="EMBL/GenBank/DDBJ databases">
        <authorList>
            <person name="Lanie J.A."/>
            <person name="Ng W.-L."/>
            <person name="Kazmierczak K.M."/>
            <person name="Andrzejewski T.M."/>
            <person name="Davidsen T.M."/>
            <person name="Wayne K.J."/>
            <person name="Tettelin H."/>
            <person name="Glass J.I."/>
            <person name="Rusch D."/>
            <person name="Podicherti R."/>
            <person name="Tsui H.-C.T."/>
            <person name="Winkler M.E."/>
        </authorList>
    </citation>
    <scope>NUCLEOTIDE SEQUENCE</scope>
</reference>
<sequence>MNKIIVSIMLAVILVLGINKITDVIFHVEKPEKSAYQIAGTSTTTTTETTSASSSSGSGEIMALLASASVADGEKVFKKCAACHSIAKGGGNKIGPALWGVLGRQAGSVADYKYSKAMAAYGKTWSFEEMNSFLTKPKDWIKGTKMSFAGLKSINDRVAVILYMNENTDSPLPLQ</sequence>
<dbReference type="Pfam" id="PF00034">
    <property type="entry name" value="Cytochrom_C"/>
    <property type="match status" value="1"/>
</dbReference>
<keyword evidence="4" id="KW-0349">Heme</keyword>
<dbReference type="PRINTS" id="PR00604">
    <property type="entry name" value="CYTCHRMECIAB"/>
</dbReference>
<evidence type="ECO:0000256" key="7">
    <source>
        <dbReference type="ARBA" id="ARBA00023004"/>
    </source>
</evidence>
<dbReference type="AlphaFoldDB" id="A0A382T033"/>
<keyword evidence="3" id="KW-1003">Cell membrane</keyword>
<comment type="subcellular location">
    <subcellularLocation>
        <location evidence="1">Cell membrane</location>
    </subcellularLocation>
</comment>
<gene>
    <name evidence="10" type="ORF">METZ01_LOCUS367642</name>
</gene>
<evidence type="ECO:0000256" key="1">
    <source>
        <dbReference type="ARBA" id="ARBA00004236"/>
    </source>
</evidence>
<keyword evidence="7" id="KW-0408">Iron</keyword>
<evidence type="ECO:0000256" key="5">
    <source>
        <dbReference type="ARBA" id="ARBA00022723"/>
    </source>
</evidence>
<dbReference type="GO" id="GO:0020037">
    <property type="term" value="F:heme binding"/>
    <property type="evidence" value="ECO:0007669"/>
    <property type="project" value="InterPro"/>
</dbReference>
<dbReference type="PROSITE" id="PS51007">
    <property type="entry name" value="CYTC"/>
    <property type="match status" value="1"/>
</dbReference>